<reference evidence="2 3" key="2">
    <citation type="submission" date="2024-07" db="EMBL/GenBank/DDBJ databases">
        <authorList>
            <person name="Akdeniz Z."/>
        </authorList>
    </citation>
    <scope>NUCLEOTIDE SEQUENCE [LARGE SCALE GENOMIC DNA]</scope>
</reference>
<reference evidence="1" key="1">
    <citation type="submission" date="2023-06" db="EMBL/GenBank/DDBJ databases">
        <authorList>
            <person name="Kurt Z."/>
        </authorList>
    </citation>
    <scope>NUCLEOTIDE SEQUENCE</scope>
</reference>
<gene>
    <name evidence="1" type="ORF">HINF_LOCUS10942</name>
    <name evidence="2" type="ORF">HINF_LOCUS6209</name>
</gene>
<evidence type="ECO:0000313" key="3">
    <source>
        <dbReference type="Proteomes" id="UP001642409"/>
    </source>
</evidence>
<keyword evidence="3" id="KW-1185">Reference proteome</keyword>
<comment type="caution">
    <text evidence="1">The sequence shown here is derived from an EMBL/GenBank/DDBJ whole genome shotgun (WGS) entry which is preliminary data.</text>
</comment>
<evidence type="ECO:0000313" key="1">
    <source>
        <dbReference type="EMBL" id="CAI9923297.1"/>
    </source>
</evidence>
<dbReference type="EMBL" id="CAXDID020000012">
    <property type="protein sequence ID" value="CAL5980511.1"/>
    <property type="molecule type" value="Genomic_DNA"/>
</dbReference>
<organism evidence="1">
    <name type="scientific">Hexamita inflata</name>
    <dbReference type="NCBI Taxonomy" id="28002"/>
    <lineage>
        <taxon>Eukaryota</taxon>
        <taxon>Metamonada</taxon>
        <taxon>Diplomonadida</taxon>
        <taxon>Hexamitidae</taxon>
        <taxon>Hexamitinae</taxon>
        <taxon>Hexamita</taxon>
    </lineage>
</organism>
<evidence type="ECO:0000313" key="2">
    <source>
        <dbReference type="EMBL" id="CAL5980511.1"/>
    </source>
</evidence>
<proteinExistence type="predicted"/>
<accession>A0AA86NPK5</accession>
<dbReference type="Proteomes" id="UP001642409">
    <property type="component" value="Unassembled WGS sequence"/>
</dbReference>
<dbReference type="AlphaFoldDB" id="A0AA86NPK5"/>
<protein>
    <submittedName>
        <fullName evidence="2">Hypothetical_protein</fullName>
    </submittedName>
</protein>
<name>A0AA86NPK5_9EUKA</name>
<dbReference type="EMBL" id="CATOUU010000279">
    <property type="protein sequence ID" value="CAI9923297.1"/>
    <property type="molecule type" value="Genomic_DNA"/>
</dbReference>
<sequence>MAILQRKQLNPRKQIIHHRQYTEIRNLQKKEIYTKTESRYLIKLMKQCIKGNHHQAMPIQWNNLSCKPKEITSKEKLRSENQFLKSKLAKLVRQRSSEGHAIGSLLSGHK</sequence>